<organism evidence="4 5">
    <name type="scientific">Anisodus tanguticus</name>
    <dbReference type="NCBI Taxonomy" id="243964"/>
    <lineage>
        <taxon>Eukaryota</taxon>
        <taxon>Viridiplantae</taxon>
        <taxon>Streptophyta</taxon>
        <taxon>Embryophyta</taxon>
        <taxon>Tracheophyta</taxon>
        <taxon>Spermatophyta</taxon>
        <taxon>Magnoliopsida</taxon>
        <taxon>eudicotyledons</taxon>
        <taxon>Gunneridae</taxon>
        <taxon>Pentapetalae</taxon>
        <taxon>asterids</taxon>
        <taxon>lamiids</taxon>
        <taxon>Solanales</taxon>
        <taxon>Solanaceae</taxon>
        <taxon>Solanoideae</taxon>
        <taxon>Hyoscyameae</taxon>
        <taxon>Anisodus</taxon>
    </lineage>
</organism>
<keyword evidence="5" id="KW-1185">Reference proteome</keyword>
<proteinExistence type="predicted"/>
<evidence type="ECO:0000256" key="2">
    <source>
        <dbReference type="PROSITE-ProRule" id="PRU00221"/>
    </source>
</evidence>
<dbReference type="GO" id="GO:0007010">
    <property type="term" value="P:cytoskeleton organization"/>
    <property type="evidence" value="ECO:0007669"/>
    <property type="project" value="TreeGrafter"/>
</dbReference>
<reference evidence="4" key="1">
    <citation type="submission" date="2023-12" db="EMBL/GenBank/DDBJ databases">
        <title>Genome assembly of Anisodus tanguticus.</title>
        <authorList>
            <person name="Wang Y.-J."/>
        </authorList>
    </citation>
    <scope>NUCLEOTIDE SEQUENCE</scope>
    <source>
        <strain evidence="4">KB-2021</strain>
        <tissue evidence="4">Leaf</tissue>
    </source>
</reference>
<dbReference type="GO" id="GO:0006357">
    <property type="term" value="P:regulation of transcription by RNA polymerase II"/>
    <property type="evidence" value="ECO:0007669"/>
    <property type="project" value="TreeGrafter"/>
</dbReference>
<dbReference type="SUPFAM" id="SSF47370">
    <property type="entry name" value="Bromodomain"/>
    <property type="match status" value="1"/>
</dbReference>
<dbReference type="InterPro" id="IPR052060">
    <property type="entry name" value="Bromo_WD_repeat"/>
</dbReference>
<keyword evidence="2" id="KW-0853">WD repeat</keyword>
<dbReference type="InterPro" id="IPR001680">
    <property type="entry name" value="WD40_rpt"/>
</dbReference>
<dbReference type="EMBL" id="JAVYJV010000004">
    <property type="protein sequence ID" value="KAK4372430.1"/>
    <property type="molecule type" value="Genomic_DNA"/>
</dbReference>
<gene>
    <name evidence="4" type="ORF">RND71_007814</name>
</gene>
<evidence type="ECO:0000259" key="3">
    <source>
        <dbReference type="Pfam" id="PF25313"/>
    </source>
</evidence>
<comment type="caution">
    <text evidence="4">The sequence shown here is derived from an EMBL/GenBank/DDBJ whole genome shotgun (WGS) entry which is preliminary data.</text>
</comment>
<dbReference type="Gene3D" id="2.130.10.10">
    <property type="entry name" value="YVTN repeat-like/Quinoprotein amine dehydrogenase"/>
    <property type="match status" value="1"/>
</dbReference>
<dbReference type="Pfam" id="PF25313">
    <property type="entry name" value="BRWD_AD"/>
    <property type="match status" value="1"/>
</dbReference>
<dbReference type="GO" id="GO:0008360">
    <property type="term" value="P:regulation of cell shape"/>
    <property type="evidence" value="ECO:0007669"/>
    <property type="project" value="TreeGrafter"/>
</dbReference>
<dbReference type="PROSITE" id="PS50294">
    <property type="entry name" value="WD_REPEATS_REGION"/>
    <property type="match status" value="1"/>
</dbReference>
<feature type="domain" description="BRWD/PHIP ancillary-like" evidence="3">
    <location>
        <begin position="104"/>
        <end position="202"/>
    </location>
</feature>
<dbReference type="AlphaFoldDB" id="A0AAE1VTT7"/>
<dbReference type="GO" id="GO:0005634">
    <property type="term" value="C:nucleus"/>
    <property type="evidence" value="ECO:0007669"/>
    <property type="project" value="TreeGrafter"/>
</dbReference>
<dbReference type="Proteomes" id="UP001291623">
    <property type="component" value="Unassembled WGS sequence"/>
</dbReference>
<dbReference type="InterPro" id="IPR057451">
    <property type="entry name" value="BRWD/PHIP_AD"/>
</dbReference>
<sequence>METRLCLASCRGHQGDITDLAVSSNNALVASASNDYSIRVWRLPDGLPISVLHGHNGAVTAIAFTPKTCSVYQLLSNSKEGSSRDEDVFLSGMSLNEITLPLSVGQKFKLTLPELVNFPDFLIERSRYETAMERNWSYRDKCLVWWRDESEQGGRWWEGRVVSVKAKSDQFPDSPWERCGILYKDELEPHHHSPWELHDIDNSWEQPQIDLESRNRDGFGILKLKHIAVKQDFMNRGFFWGGDGFPVPLSPDIIWLRLENNYYRSLEAMKHDFSVMLANGEAYFAKNRELTVKMTRLSDWFTKKLSNL</sequence>
<protein>
    <recommendedName>
        <fullName evidence="3">BRWD/PHIP ancillary-like domain-containing protein</fullName>
    </recommendedName>
</protein>
<dbReference type="SUPFAM" id="SSF50978">
    <property type="entry name" value="WD40 repeat-like"/>
    <property type="match status" value="1"/>
</dbReference>
<evidence type="ECO:0000313" key="4">
    <source>
        <dbReference type="EMBL" id="KAK4372430.1"/>
    </source>
</evidence>
<dbReference type="InterPro" id="IPR015943">
    <property type="entry name" value="WD40/YVTN_repeat-like_dom_sf"/>
</dbReference>
<dbReference type="Pfam" id="PF00400">
    <property type="entry name" value="WD40"/>
    <property type="match status" value="2"/>
</dbReference>
<keyword evidence="1" id="KW-0103">Bromodomain</keyword>
<dbReference type="PANTHER" id="PTHR16266:SF30">
    <property type="entry name" value="BROMODOMAIN AND WD REPEAT-CONTAINING PROTEIN 3-LIKE ISOFORM X1"/>
    <property type="match status" value="1"/>
</dbReference>
<dbReference type="Gene3D" id="1.20.920.10">
    <property type="entry name" value="Bromodomain-like"/>
    <property type="match status" value="1"/>
</dbReference>
<dbReference type="PANTHER" id="PTHR16266">
    <property type="entry name" value="WD REPEAT DOMAIN 9"/>
    <property type="match status" value="1"/>
</dbReference>
<dbReference type="InterPro" id="IPR036427">
    <property type="entry name" value="Bromodomain-like_sf"/>
</dbReference>
<dbReference type="SMART" id="SM00320">
    <property type="entry name" value="WD40"/>
    <property type="match status" value="2"/>
</dbReference>
<dbReference type="PROSITE" id="PS50082">
    <property type="entry name" value="WD_REPEATS_2"/>
    <property type="match status" value="1"/>
</dbReference>
<dbReference type="InterPro" id="IPR036322">
    <property type="entry name" value="WD40_repeat_dom_sf"/>
</dbReference>
<feature type="repeat" description="WD" evidence="2">
    <location>
        <begin position="10"/>
        <end position="51"/>
    </location>
</feature>
<evidence type="ECO:0000313" key="5">
    <source>
        <dbReference type="Proteomes" id="UP001291623"/>
    </source>
</evidence>
<evidence type="ECO:0000256" key="1">
    <source>
        <dbReference type="ARBA" id="ARBA00023117"/>
    </source>
</evidence>
<accession>A0AAE1VTT7</accession>
<name>A0AAE1VTT7_9SOLA</name>